<keyword evidence="5" id="KW-0119">Carbohydrate metabolism</keyword>
<dbReference type="Gene3D" id="1.10.150.240">
    <property type="entry name" value="Putative phosphatase, domain 2"/>
    <property type="match status" value="1"/>
</dbReference>
<protein>
    <recommendedName>
        <fullName evidence="8">Hydrolase</fullName>
    </recommendedName>
</protein>
<comment type="caution">
    <text evidence="6">The sequence shown here is derived from an EMBL/GenBank/DDBJ whole genome shotgun (WGS) entry which is preliminary data.</text>
</comment>
<dbReference type="Pfam" id="PF00702">
    <property type="entry name" value="Hydrolase"/>
    <property type="match status" value="1"/>
</dbReference>
<dbReference type="SUPFAM" id="SSF56784">
    <property type="entry name" value="HAD-like"/>
    <property type="match status" value="1"/>
</dbReference>
<dbReference type="RefSeq" id="WP_345469329.1">
    <property type="nucleotide sequence ID" value="NZ_BAABHF010000035.1"/>
</dbReference>
<dbReference type="Proteomes" id="UP001500503">
    <property type="component" value="Unassembled WGS sequence"/>
</dbReference>
<proteinExistence type="inferred from homology"/>
<comment type="cofactor">
    <cofactor evidence="1">
        <name>Mg(2+)</name>
        <dbReference type="ChEBI" id="CHEBI:18420"/>
    </cofactor>
</comment>
<evidence type="ECO:0000256" key="2">
    <source>
        <dbReference type="ARBA" id="ARBA00006171"/>
    </source>
</evidence>
<evidence type="ECO:0008006" key="8">
    <source>
        <dbReference type="Google" id="ProtNLM"/>
    </source>
</evidence>
<keyword evidence="3" id="KW-0479">Metal-binding</keyword>
<name>A0ABP8QMX4_9ACTN</name>
<keyword evidence="7" id="KW-1185">Reference proteome</keyword>
<evidence type="ECO:0000313" key="7">
    <source>
        <dbReference type="Proteomes" id="UP001500503"/>
    </source>
</evidence>
<evidence type="ECO:0000313" key="6">
    <source>
        <dbReference type="EMBL" id="GAA4504551.1"/>
    </source>
</evidence>
<dbReference type="InterPro" id="IPR023214">
    <property type="entry name" value="HAD_sf"/>
</dbReference>
<dbReference type="Gene3D" id="3.40.50.1000">
    <property type="entry name" value="HAD superfamily/HAD-like"/>
    <property type="match status" value="1"/>
</dbReference>
<accession>A0ABP8QMX4</accession>
<dbReference type="PANTHER" id="PTHR46193:SF18">
    <property type="entry name" value="HEXITOL PHOSPHATASE B"/>
    <property type="match status" value="1"/>
</dbReference>
<comment type="similarity">
    <text evidence="2">Belongs to the HAD-like hydrolase superfamily. CbbY/CbbZ/Gph/YieH family.</text>
</comment>
<gene>
    <name evidence="6" type="ORF">GCM10023191_059030</name>
</gene>
<evidence type="ECO:0000256" key="1">
    <source>
        <dbReference type="ARBA" id="ARBA00001946"/>
    </source>
</evidence>
<sequence>MHMRSGECELSGDITAVIFGVDGVVIDSARTSAGAWKTVFDPFLRTYAASHETDFVPFDVRTDFLRYTHGKPRLAGARDFLASRGIYLPYDDLRGLMIRHEEFFLGEVHRHGVSPFASTVTLIRESHRRGIRTAAVCTQRHGTEILRNAGVVDMFDIVLDGLRAPGTRLPFCPDTALFVRAALRLGAEPRHTAVVEESPAALAAAKRGGFGLVVGVDRLGGGRLREHGADVVVTDLSELSVGPRRHAAYA</sequence>
<evidence type="ECO:0000256" key="4">
    <source>
        <dbReference type="ARBA" id="ARBA00022842"/>
    </source>
</evidence>
<evidence type="ECO:0000256" key="3">
    <source>
        <dbReference type="ARBA" id="ARBA00022723"/>
    </source>
</evidence>
<organism evidence="6 7">
    <name type="scientific">Actinoallomurus oryzae</name>
    <dbReference type="NCBI Taxonomy" id="502180"/>
    <lineage>
        <taxon>Bacteria</taxon>
        <taxon>Bacillati</taxon>
        <taxon>Actinomycetota</taxon>
        <taxon>Actinomycetes</taxon>
        <taxon>Streptosporangiales</taxon>
        <taxon>Thermomonosporaceae</taxon>
        <taxon>Actinoallomurus</taxon>
    </lineage>
</organism>
<dbReference type="PANTHER" id="PTHR46193">
    <property type="entry name" value="6-PHOSPHOGLUCONATE PHOSPHATASE"/>
    <property type="match status" value="1"/>
</dbReference>
<dbReference type="InterPro" id="IPR023198">
    <property type="entry name" value="PGP-like_dom2"/>
</dbReference>
<evidence type="ECO:0000256" key="5">
    <source>
        <dbReference type="ARBA" id="ARBA00023277"/>
    </source>
</evidence>
<dbReference type="InterPro" id="IPR036412">
    <property type="entry name" value="HAD-like_sf"/>
</dbReference>
<reference evidence="7" key="1">
    <citation type="journal article" date="2019" name="Int. J. Syst. Evol. Microbiol.">
        <title>The Global Catalogue of Microorganisms (GCM) 10K type strain sequencing project: providing services to taxonomists for standard genome sequencing and annotation.</title>
        <authorList>
            <consortium name="The Broad Institute Genomics Platform"/>
            <consortium name="The Broad Institute Genome Sequencing Center for Infectious Disease"/>
            <person name="Wu L."/>
            <person name="Ma J."/>
        </authorList>
    </citation>
    <scope>NUCLEOTIDE SEQUENCE [LARGE SCALE GENOMIC DNA]</scope>
    <source>
        <strain evidence="7">JCM 17933</strain>
    </source>
</reference>
<dbReference type="EMBL" id="BAABHF010000035">
    <property type="protein sequence ID" value="GAA4504551.1"/>
    <property type="molecule type" value="Genomic_DNA"/>
</dbReference>
<keyword evidence="4" id="KW-0460">Magnesium</keyword>
<dbReference type="InterPro" id="IPR051600">
    <property type="entry name" value="Beta-PGM-like"/>
</dbReference>